<proteinExistence type="predicted"/>
<organism evidence="1 2">
    <name type="scientific">Clostridium sardiniense</name>
    <name type="common">Clostridium absonum</name>
    <dbReference type="NCBI Taxonomy" id="29369"/>
    <lineage>
        <taxon>Bacteria</taxon>
        <taxon>Bacillati</taxon>
        <taxon>Bacillota</taxon>
        <taxon>Clostridia</taxon>
        <taxon>Eubacteriales</taxon>
        <taxon>Clostridiaceae</taxon>
        <taxon>Clostridium</taxon>
    </lineage>
</organism>
<dbReference type="EMBL" id="JAIKTU010000003">
    <property type="protein sequence ID" value="MBY0754555.1"/>
    <property type="molecule type" value="Genomic_DNA"/>
</dbReference>
<sequence length="194" mass="22694">MKVYDYYITPEEYEIAAKNGICKATLNYRIRYSGWNKETALTKRIRPKRNHEKWLPVIYKNGISRDTFYKRLKKGWTAYDAATIPIMGKEKVAKKAILKNKKYSNQILELAEKNGISYNTFITRITKSKWDIIKAATTPIITPREKGLLAKEKLSKYIDNFYKLKDAQYKEYCYKKSLLMNGVNVGQSSNSDIY</sequence>
<keyword evidence="2" id="KW-1185">Reference proteome</keyword>
<evidence type="ECO:0000313" key="1">
    <source>
        <dbReference type="EMBL" id="MBY0754555.1"/>
    </source>
</evidence>
<protein>
    <submittedName>
        <fullName evidence="1">Uncharacterized protein</fullName>
    </submittedName>
</protein>
<accession>A0ABS7KUS2</accession>
<dbReference type="Proteomes" id="UP001299068">
    <property type="component" value="Unassembled WGS sequence"/>
</dbReference>
<evidence type="ECO:0000313" key="2">
    <source>
        <dbReference type="Proteomes" id="UP001299068"/>
    </source>
</evidence>
<name>A0ABS7KUS2_CLOSR</name>
<dbReference type="RefSeq" id="WP_221859300.1">
    <property type="nucleotide sequence ID" value="NZ_JAIKTU010000003.1"/>
</dbReference>
<gene>
    <name evidence="1" type="ORF">K5V21_03700</name>
</gene>
<comment type="caution">
    <text evidence="1">The sequence shown here is derived from an EMBL/GenBank/DDBJ whole genome shotgun (WGS) entry which is preliminary data.</text>
</comment>
<reference evidence="1 2" key="1">
    <citation type="journal article" date="2021" name="Cell Host Microbe">
        <title>in vivo commensal control of Clostridioides difficile virulence.</title>
        <authorList>
            <person name="Girinathan B.P."/>
            <person name="Dibenedetto N."/>
            <person name="Worley J.N."/>
            <person name="Peltier J."/>
            <person name="Arrieta-Ortiz M.L."/>
            <person name="Rupa Christinal Immanuel S."/>
            <person name="Lavin R."/>
            <person name="Delaney M.L."/>
            <person name="Cummins C."/>
            <person name="Hoffmann M."/>
            <person name="Luo Y."/>
            <person name="Gonzalez-Escalona N."/>
            <person name="Allard M."/>
            <person name="Onderdonk A.B."/>
            <person name="Gerber G.K."/>
            <person name="Sonenshein A.L."/>
            <person name="Baliga N."/>
            <person name="Dupuy B."/>
            <person name="Bry L."/>
        </authorList>
    </citation>
    <scope>NUCLEOTIDE SEQUENCE [LARGE SCALE GENOMIC DNA]</scope>
    <source>
        <strain evidence="1 2">DSM 599</strain>
    </source>
</reference>